<proteinExistence type="predicted"/>
<gene>
    <name evidence="1" type="ORF">Aru02nite_22790</name>
</gene>
<protein>
    <submittedName>
        <fullName evidence="1">Uncharacterized protein</fullName>
    </submittedName>
</protein>
<sequence>MDFDERLDNLEVEATSPDKQITARMRDRSHTEIVFEPYTYHHYNDAALARQLVHVMRLVWARYEQDFQELVDAEFGNPPRDDAPAPEHRAYHDRLAEVVAKGASPDGLVQLTSRALHEWTVELADDTVSRTPESTFLRSFDAALHQLLYRHRLKVLALKDEMYGLGLPFAVRLADEEER</sequence>
<comment type="caution">
    <text evidence="1">The sequence shown here is derived from an EMBL/GenBank/DDBJ whole genome shotgun (WGS) entry which is preliminary data.</text>
</comment>
<evidence type="ECO:0000313" key="2">
    <source>
        <dbReference type="Proteomes" id="UP000612808"/>
    </source>
</evidence>
<evidence type="ECO:0000313" key="1">
    <source>
        <dbReference type="EMBL" id="GID11390.1"/>
    </source>
</evidence>
<name>A0A8J3NC20_9ACTN</name>
<organism evidence="1 2">
    <name type="scientific">Actinocatenispora rupis</name>
    <dbReference type="NCBI Taxonomy" id="519421"/>
    <lineage>
        <taxon>Bacteria</taxon>
        <taxon>Bacillati</taxon>
        <taxon>Actinomycetota</taxon>
        <taxon>Actinomycetes</taxon>
        <taxon>Micromonosporales</taxon>
        <taxon>Micromonosporaceae</taxon>
        <taxon>Actinocatenispora</taxon>
    </lineage>
</organism>
<accession>A0A8J3NC20</accession>
<keyword evidence="2" id="KW-1185">Reference proteome</keyword>
<reference evidence="1" key="1">
    <citation type="submission" date="2021-01" db="EMBL/GenBank/DDBJ databases">
        <title>Whole genome shotgun sequence of Actinocatenispora rupis NBRC 107355.</title>
        <authorList>
            <person name="Komaki H."/>
            <person name="Tamura T."/>
        </authorList>
    </citation>
    <scope>NUCLEOTIDE SEQUENCE</scope>
    <source>
        <strain evidence="1">NBRC 107355</strain>
    </source>
</reference>
<dbReference type="RefSeq" id="WP_203657387.1">
    <property type="nucleotide sequence ID" value="NZ_BAAAZM010000006.1"/>
</dbReference>
<dbReference type="EMBL" id="BOMB01000012">
    <property type="protein sequence ID" value="GID11390.1"/>
    <property type="molecule type" value="Genomic_DNA"/>
</dbReference>
<dbReference type="Proteomes" id="UP000612808">
    <property type="component" value="Unassembled WGS sequence"/>
</dbReference>
<dbReference type="AlphaFoldDB" id="A0A8J3NC20"/>